<dbReference type="Proteomes" id="UP000796880">
    <property type="component" value="Unassembled WGS sequence"/>
</dbReference>
<gene>
    <name evidence="2" type="ORF">FNV43_RR13454</name>
</gene>
<proteinExistence type="predicted"/>
<sequence>MAMKFFTQLGSCCGGCCTSKLAEDVKAGGSSTCSAGHTTSSLTSRSKVRSPRSETDMHWQPALSSISEDGLVPLEVKGNGTQVVVSQKKPLSSSNPITIAKAHSFSYGDDEEGHYRRPSRFMVIPAFSQLVATPFMF</sequence>
<dbReference type="PANTHER" id="PTHR35318:SF2">
    <property type="entry name" value="OS08G0138900 PROTEIN"/>
    <property type="match status" value="1"/>
</dbReference>
<evidence type="ECO:0000313" key="2">
    <source>
        <dbReference type="EMBL" id="KAF3443764.1"/>
    </source>
</evidence>
<reference evidence="2" key="1">
    <citation type="submission" date="2020-03" db="EMBL/GenBank/DDBJ databases">
        <title>A high-quality chromosome-level genome assembly of a woody plant with both climbing and erect habits, Rhamnella rubrinervis.</title>
        <authorList>
            <person name="Lu Z."/>
            <person name="Yang Y."/>
            <person name="Zhu X."/>
            <person name="Sun Y."/>
        </authorList>
    </citation>
    <scope>NUCLEOTIDE SEQUENCE</scope>
    <source>
        <strain evidence="2">BYM</strain>
        <tissue evidence="2">Leaf</tissue>
    </source>
</reference>
<feature type="compositionally biased region" description="Polar residues" evidence="1">
    <location>
        <begin position="29"/>
        <end position="45"/>
    </location>
</feature>
<dbReference type="PANTHER" id="PTHR35318">
    <property type="entry name" value="BNAA10G08410D PROTEIN"/>
    <property type="match status" value="1"/>
</dbReference>
<dbReference type="EMBL" id="VOIH02000006">
    <property type="protein sequence ID" value="KAF3443764.1"/>
    <property type="molecule type" value="Genomic_DNA"/>
</dbReference>
<dbReference type="AlphaFoldDB" id="A0A8K0ME93"/>
<comment type="caution">
    <text evidence="2">The sequence shown here is derived from an EMBL/GenBank/DDBJ whole genome shotgun (WGS) entry which is preliminary data.</text>
</comment>
<accession>A0A8K0ME93</accession>
<evidence type="ECO:0000256" key="1">
    <source>
        <dbReference type="SAM" id="MobiDB-lite"/>
    </source>
</evidence>
<dbReference type="OrthoDB" id="1917265at2759"/>
<keyword evidence="3" id="KW-1185">Reference proteome</keyword>
<organism evidence="2 3">
    <name type="scientific">Rhamnella rubrinervis</name>
    <dbReference type="NCBI Taxonomy" id="2594499"/>
    <lineage>
        <taxon>Eukaryota</taxon>
        <taxon>Viridiplantae</taxon>
        <taxon>Streptophyta</taxon>
        <taxon>Embryophyta</taxon>
        <taxon>Tracheophyta</taxon>
        <taxon>Spermatophyta</taxon>
        <taxon>Magnoliopsida</taxon>
        <taxon>eudicotyledons</taxon>
        <taxon>Gunneridae</taxon>
        <taxon>Pentapetalae</taxon>
        <taxon>rosids</taxon>
        <taxon>fabids</taxon>
        <taxon>Rosales</taxon>
        <taxon>Rhamnaceae</taxon>
        <taxon>rhamnoid group</taxon>
        <taxon>Rhamneae</taxon>
        <taxon>Rhamnella</taxon>
    </lineage>
</organism>
<evidence type="ECO:0000313" key="3">
    <source>
        <dbReference type="Proteomes" id="UP000796880"/>
    </source>
</evidence>
<name>A0A8K0ME93_9ROSA</name>
<feature type="region of interest" description="Disordered" evidence="1">
    <location>
        <begin position="28"/>
        <end position="55"/>
    </location>
</feature>
<protein>
    <submittedName>
        <fullName evidence="2">Uncharacterized protein</fullName>
    </submittedName>
</protein>